<gene>
    <name evidence="1" type="ORF">SAMN04488029_2608</name>
</gene>
<dbReference type="RefSeq" id="WP_084373283.1">
    <property type="nucleotide sequence ID" value="NZ_FWYF01000003.1"/>
</dbReference>
<dbReference type="OrthoDB" id="893422at2"/>
<accession>A0A1W2GHF4</accession>
<dbReference type="EMBL" id="FWYF01000003">
    <property type="protein sequence ID" value="SMD35922.1"/>
    <property type="molecule type" value="Genomic_DNA"/>
</dbReference>
<proteinExistence type="predicted"/>
<reference evidence="1 2" key="1">
    <citation type="submission" date="2017-04" db="EMBL/GenBank/DDBJ databases">
        <authorList>
            <person name="Afonso C.L."/>
            <person name="Miller P.J."/>
            <person name="Scott M.A."/>
            <person name="Spackman E."/>
            <person name="Goraichik I."/>
            <person name="Dimitrov K.M."/>
            <person name="Suarez D.L."/>
            <person name="Swayne D.E."/>
        </authorList>
    </citation>
    <scope>NUCLEOTIDE SEQUENCE [LARGE SCALE GENOMIC DNA]</scope>
    <source>
        <strain evidence="1 2">DSM 26133</strain>
    </source>
</reference>
<evidence type="ECO:0000313" key="1">
    <source>
        <dbReference type="EMBL" id="SMD35922.1"/>
    </source>
</evidence>
<protein>
    <submittedName>
        <fullName evidence="1">Gliding motility-associated protein GldC</fullName>
    </submittedName>
</protein>
<dbReference type="Proteomes" id="UP000192472">
    <property type="component" value="Unassembled WGS sequence"/>
</dbReference>
<keyword evidence="2" id="KW-1185">Reference proteome</keyword>
<dbReference type="STRING" id="692418.SAMN04488029_2608"/>
<name>A0A1W2GHF4_REIFA</name>
<dbReference type="NCBIfam" id="TIGR03515">
    <property type="entry name" value="GldC"/>
    <property type="match status" value="1"/>
</dbReference>
<organism evidence="1 2">
    <name type="scientific">Reichenbachiella faecimaris</name>
    <dbReference type="NCBI Taxonomy" id="692418"/>
    <lineage>
        <taxon>Bacteria</taxon>
        <taxon>Pseudomonadati</taxon>
        <taxon>Bacteroidota</taxon>
        <taxon>Cytophagia</taxon>
        <taxon>Cytophagales</taxon>
        <taxon>Reichenbachiellaceae</taxon>
        <taxon>Reichenbachiella</taxon>
    </lineage>
</organism>
<evidence type="ECO:0000313" key="2">
    <source>
        <dbReference type="Proteomes" id="UP000192472"/>
    </source>
</evidence>
<dbReference type="InterPro" id="IPR019854">
    <property type="entry name" value="Motility-assoc_prot_GldC"/>
</dbReference>
<dbReference type="Pfam" id="PF19937">
    <property type="entry name" value="GldC-like"/>
    <property type="match status" value="1"/>
</dbReference>
<sequence>MKKSKINIEVTLDEQNIPEDIQWSAEDAGAEKQKTKSISIGIWDEKKRDTLMLDLWTKDMNVDEMKQFHINLLGSSASTLLSATGDEFMSSEISNLCEKLVQYLSEK</sequence>
<dbReference type="AlphaFoldDB" id="A0A1W2GHF4"/>